<proteinExistence type="predicted"/>
<evidence type="ECO:0000313" key="1">
    <source>
        <dbReference type="EMBL" id="KAJ8635565.1"/>
    </source>
</evidence>
<evidence type="ECO:0000313" key="2">
    <source>
        <dbReference type="Proteomes" id="UP001234297"/>
    </source>
</evidence>
<organism evidence="1 2">
    <name type="scientific">Persea americana</name>
    <name type="common">Avocado</name>
    <dbReference type="NCBI Taxonomy" id="3435"/>
    <lineage>
        <taxon>Eukaryota</taxon>
        <taxon>Viridiplantae</taxon>
        <taxon>Streptophyta</taxon>
        <taxon>Embryophyta</taxon>
        <taxon>Tracheophyta</taxon>
        <taxon>Spermatophyta</taxon>
        <taxon>Magnoliopsida</taxon>
        <taxon>Magnoliidae</taxon>
        <taxon>Laurales</taxon>
        <taxon>Lauraceae</taxon>
        <taxon>Persea</taxon>
    </lineage>
</organism>
<gene>
    <name evidence="1" type="ORF">MRB53_009832</name>
</gene>
<dbReference type="EMBL" id="CM056811">
    <property type="protein sequence ID" value="KAJ8635565.1"/>
    <property type="molecule type" value="Genomic_DNA"/>
</dbReference>
<reference evidence="1 2" key="1">
    <citation type="journal article" date="2022" name="Hortic Res">
        <title>A haplotype resolved chromosomal level avocado genome allows analysis of novel avocado genes.</title>
        <authorList>
            <person name="Nath O."/>
            <person name="Fletcher S.J."/>
            <person name="Hayward A."/>
            <person name="Shaw L.M."/>
            <person name="Masouleh A.K."/>
            <person name="Furtado A."/>
            <person name="Henry R.J."/>
            <person name="Mitter N."/>
        </authorList>
    </citation>
    <scope>NUCLEOTIDE SEQUENCE [LARGE SCALE GENOMIC DNA]</scope>
    <source>
        <strain evidence="2">cv. Hass</strain>
    </source>
</reference>
<comment type="caution">
    <text evidence="1">The sequence shown here is derived from an EMBL/GenBank/DDBJ whole genome shotgun (WGS) entry which is preliminary data.</text>
</comment>
<protein>
    <submittedName>
        <fullName evidence="1">Uncharacterized protein</fullName>
    </submittedName>
</protein>
<dbReference type="Proteomes" id="UP001234297">
    <property type="component" value="Chromosome 3"/>
</dbReference>
<name>A0ACC2LQ43_PERAE</name>
<keyword evidence="2" id="KW-1185">Reference proteome</keyword>
<accession>A0ACC2LQ43</accession>
<sequence length="153" mass="17179">MMVSSGLLDSGFSGSNFTWSNNRQGQSYVATKIDHSLTNQALSLSFPDGLLQHLVRQNIDHSPILLSSRPPLAARYIPFKFEEMWIGYPSFKDLVATIWNLPAFPRSIKAIKEVLEAYELAAGKHFNLRKSHALFGNSRQSFKVRVSRSLGIP</sequence>